<dbReference type="PANTHER" id="PTHR43329">
    <property type="entry name" value="EPOXIDE HYDROLASE"/>
    <property type="match status" value="1"/>
</dbReference>
<dbReference type="InterPro" id="IPR000639">
    <property type="entry name" value="Epox_hydrolase-like"/>
</dbReference>
<dbReference type="RefSeq" id="XP_009551450.1">
    <property type="nucleotide sequence ID" value="XM_009553155.1"/>
</dbReference>
<dbReference type="SUPFAM" id="SSF53474">
    <property type="entry name" value="alpha/beta-Hydrolases"/>
    <property type="match status" value="1"/>
</dbReference>
<dbReference type="eggNOG" id="KOG4178">
    <property type="taxonomic scope" value="Eukaryota"/>
</dbReference>
<dbReference type="KEGG" id="hir:HETIRDRAFT_174637"/>
<evidence type="ECO:0000259" key="3">
    <source>
        <dbReference type="Pfam" id="PF00561"/>
    </source>
</evidence>
<accession>W4JUK0</accession>
<dbReference type="GO" id="GO:0016787">
    <property type="term" value="F:hydrolase activity"/>
    <property type="evidence" value="ECO:0007669"/>
    <property type="project" value="UniProtKB-KW"/>
</dbReference>
<dbReference type="InParanoid" id="W4JUK0"/>
<keyword evidence="1 4" id="KW-0378">Hydrolase</keyword>
<dbReference type="STRING" id="747525.W4JUK0"/>
<dbReference type="OrthoDB" id="408373at2759"/>
<dbReference type="Pfam" id="PF00561">
    <property type="entry name" value="Abhydrolase_1"/>
    <property type="match status" value="1"/>
</dbReference>
<organism evidence="4 5">
    <name type="scientific">Heterobasidion irregulare (strain TC 32-1)</name>
    <dbReference type="NCBI Taxonomy" id="747525"/>
    <lineage>
        <taxon>Eukaryota</taxon>
        <taxon>Fungi</taxon>
        <taxon>Dikarya</taxon>
        <taxon>Basidiomycota</taxon>
        <taxon>Agaricomycotina</taxon>
        <taxon>Agaricomycetes</taxon>
        <taxon>Russulales</taxon>
        <taxon>Bondarzewiaceae</taxon>
        <taxon>Heterobasidion</taxon>
        <taxon>Heterobasidion annosum species complex</taxon>
    </lineage>
</organism>
<feature type="domain" description="AB hydrolase-1" evidence="3">
    <location>
        <begin position="29"/>
        <end position="313"/>
    </location>
</feature>
<gene>
    <name evidence="4" type="ORF">HETIRDRAFT_174637</name>
</gene>
<protein>
    <submittedName>
        <fullName evidence="4">Epoxide hydrolase</fullName>
    </submittedName>
</protein>
<dbReference type="Proteomes" id="UP000030671">
    <property type="component" value="Unassembled WGS sequence"/>
</dbReference>
<evidence type="ECO:0000313" key="4">
    <source>
        <dbReference type="EMBL" id="ETW76561.1"/>
    </source>
</evidence>
<dbReference type="InterPro" id="IPR029058">
    <property type="entry name" value="AB_hydrolase_fold"/>
</dbReference>
<dbReference type="Gene3D" id="3.40.50.1820">
    <property type="entry name" value="alpha/beta hydrolase"/>
    <property type="match status" value="1"/>
</dbReference>
<evidence type="ECO:0000256" key="2">
    <source>
        <dbReference type="ARBA" id="ARBA00038334"/>
    </source>
</evidence>
<dbReference type="PRINTS" id="PR00412">
    <property type="entry name" value="EPOXHYDRLASE"/>
</dbReference>
<comment type="similarity">
    <text evidence="2">Belongs to the AB hydrolase superfamily. Epoxide hydrolase family.</text>
</comment>
<dbReference type="EMBL" id="KI925464">
    <property type="protein sequence ID" value="ETW76561.1"/>
    <property type="molecule type" value="Genomic_DNA"/>
</dbReference>
<dbReference type="AlphaFoldDB" id="W4JUK0"/>
<sequence>MDASLFKKHITQRGFTYNYFRVSAEAGKPTLVLLHGFPSSSWDWHYQVDFFKPRGYGLVVPDMLGYAGTDKPTDAKFYIGSGLAQDIVDILDKEDVQKSVLIGHDWGSRVVSRLANNHPDRFTAIGFLALAYLPPNPVHDPAAQSARIKQLVGRDLFGYWDYLAEEGADKMIKKNFNSFLSIFFSGSGEIALKNLCPPGALKEWIEANNQGPIAPFLTVEDQEHYRQTLLGGGLASPVAWYKIQTTAGSIRAEDDKLVPKEAYDIQQPVFFGAALRDIVCLPALGNALLKQYAKGPLTVKEFDAGHWVLLSHPKEVNEALLEWIEGLQI</sequence>
<name>W4JUK0_HETIT</name>
<dbReference type="InterPro" id="IPR000073">
    <property type="entry name" value="AB_hydrolase_1"/>
</dbReference>
<dbReference type="GeneID" id="20668519"/>
<proteinExistence type="inferred from homology"/>
<reference evidence="4 5" key="1">
    <citation type="journal article" date="2012" name="New Phytol.">
        <title>Insight into trade-off between wood decay and parasitism from the genome of a fungal forest pathogen.</title>
        <authorList>
            <person name="Olson A."/>
            <person name="Aerts A."/>
            <person name="Asiegbu F."/>
            <person name="Belbahri L."/>
            <person name="Bouzid O."/>
            <person name="Broberg A."/>
            <person name="Canback B."/>
            <person name="Coutinho P.M."/>
            <person name="Cullen D."/>
            <person name="Dalman K."/>
            <person name="Deflorio G."/>
            <person name="van Diepen L.T."/>
            <person name="Dunand C."/>
            <person name="Duplessis S."/>
            <person name="Durling M."/>
            <person name="Gonthier P."/>
            <person name="Grimwood J."/>
            <person name="Fossdal C.G."/>
            <person name="Hansson D."/>
            <person name="Henrissat B."/>
            <person name="Hietala A."/>
            <person name="Himmelstrand K."/>
            <person name="Hoffmeister D."/>
            <person name="Hogberg N."/>
            <person name="James T.Y."/>
            <person name="Karlsson M."/>
            <person name="Kohler A."/>
            <person name="Kues U."/>
            <person name="Lee Y.H."/>
            <person name="Lin Y.C."/>
            <person name="Lind M."/>
            <person name="Lindquist E."/>
            <person name="Lombard V."/>
            <person name="Lucas S."/>
            <person name="Lunden K."/>
            <person name="Morin E."/>
            <person name="Murat C."/>
            <person name="Park J."/>
            <person name="Raffaello T."/>
            <person name="Rouze P."/>
            <person name="Salamov A."/>
            <person name="Schmutz J."/>
            <person name="Solheim H."/>
            <person name="Stahlberg J."/>
            <person name="Velez H."/>
            <person name="de Vries R.P."/>
            <person name="Wiebenga A."/>
            <person name="Woodward S."/>
            <person name="Yakovlev I."/>
            <person name="Garbelotto M."/>
            <person name="Martin F."/>
            <person name="Grigoriev I.V."/>
            <person name="Stenlid J."/>
        </authorList>
    </citation>
    <scope>NUCLEOTIDE SEQUENCE [LARGE SCALE GENOMIC DNA]</scope>
    <source>
        <strain evidence="4 5">TC 32-1</strain>
    </source>
</reference>
<evidence type="ECO:0000313" key="5">
    <source>
        <dbReference type="Proteomes" id="UP000030671"/>
    </source>
</evidence>
<keyword evidence="5" id="KW-1185">Reference proteome</keyword>
<dbReference type="HOGENOM" id="CLU_020336_7_0_1"/>
<evidence type="ECO:0000256" key="1">
    <source>
        <dbReference type="ARBA" id="ARBA00022801"/>
    </source>
</evidence>